<dbReference type="EMBL" id="JBICCN010000373">
    <property type="protein sequence ID" value="KAL3072421.1"/>
    <property type="molecule type" value="Genomic_DNA"/>
</dbReference>
<name>A0ABD2I029_HETSC</name>
<keyword evidence="3" id="KW-0804">Transcription</keyword>
<dbReference type="Pfam" id="PF06179">
    <property type="entry name" value="Med22"/>
    <property type="match status" value="1"/>
</dbReference>
<evidence type="ECO:0008006" key="8">
    <source>
        <dbReference type="Google" id="ProtNLM"/>
    </source>
</evidence>
<dbReference type="InterPro" id="IPR011990">
    <property type="entry name" value="TPR-like_helical_dom_sf"/>
</dbReference>
<evidence type="ECO:0000313" key="6">
    <source>
        <dbReference type="EMBL" id="KAL3072421.1"/>
    </source>
</evidence>
<evidence type="ECO:0000256" key="5">
    <source>
        <dbReference type="SAM" id="Coils"/>
    </source>
</evidence>
<dbReference type="AlphaFoldDB" id="A0ABD2I029"/>
<dbReference type="InterPro" id="IPR009332">
    <property type="entry name" value="Med22"/>
</dbReference>
<evidence type="ECO:0000256" key="1">
    <source>
        <dbReference type="ARBA" id="ARBA00004123"/>
    </source>
</evidence>
<feature type="coiled-coil region" evidence="5">
    <location>
        <begin position="87"/>
        <end position="141"/>
    </location>
</feature>
<reference evidence="6 7" key="1">
    <citation type="submission" date="2024-10" db="EMBL/GenBank/DDBJ databases">
        <authorList>
            <person name="Kim D."/>
        </authorList>
    </citation>
    <scope>NUCLEOTIDE SEQUENCE [LARGE SCALE GENOMIC DNA]</scope>
    <source>
        <strain evidence="6">Taebaek</strain>
    </source>
</reference>
<dbReference type="Proteomes" id="UP001620645">
    <property type="component" value="Unassembled WGS sequence"/>
</dbReference>
<evidence type="ECO:0000256" key="4">
    <source>
        <dbReference type="ARBA" id="ARBA00023242"/>
    </source>
</evidence>
<keyword evidence="2" id="KW-0805">Transcription regulation</keyword>
<keyword evidence="5" id="KW-0175">Coiled coil</keyword>
<comment type="subcellular location">
    <subcellularLocation>
        <location evidence="1">Nucleus</location>
    </subcellularLocation>
</comment>
<comment type="caution">
    <text evidence="6">The sequence shown here is derived from an EMBL/GenBank/DDBJ whole genome shotgun (WGS) entry which is preliminary data.</text>
</comment>
<sequence>MAARSNTNKETLKNHQTSKTIATKKLVVQDYKNRLKDSIKSLNDNFECILGASKVNCDDAIHRSNSAGKLGEHYAIRNEAIARAALLVKATNELKMLTNEIREFLTIRDFNFISNSISKAEEDFKKRLKQYENDYSALRMSISTMASEIDRELVENSLHWKLNPSFSLGMSESINVRDLWREFNEIKSALRKKLLKKPNFHEAIVQCRRIATLLEDNEQFDQSAVCHREIAAFCAKIGNHFMERRHLLKAAKLYYSAQMMIQRTNSECSAEFGKLMEQCYLEVIHGLLRSESSFNYFSIVGLVHFELAIQLNSLKESFKAFIYLRRANRFVQGNLPLQIQIIENLCNLVLTIGKELSAQVLFEVNSIWLSLPKREGMRQRMLSLEARIILLHLKQSKEMICSTVASSVFSLKRHFLSTYEGNWKDIERKSVATEKEFQLFSRFISSIQNDNFVESSHIYAVQLAKLLDLEGKEMCNELIDSLNFNEQKDSETDDIFASSEMLELEKRDKIFEILNNFTKFAKTPHL</sequence>
<dbReference type="GO" id="GO:0005634">
    <property type="term" value="C:nucleus"/>
    <property type="evidence" value="ECO:0007669"/>
    <property type="project" value="UniProtKB-SubCell"/>
</dbReference>
<evidence type="ECO:0000256" key="2">
    <source>
        <dbReference type="ARBA" id="ARBA00023015"/>
    </source>
</evidence>
<proteinExistence type="predicted"/>
<keyword evidence="4" id="KW-0539">Nucleus</keyword>
<organism evidence="6 7">
    <name type="scientific">Heterodera schachtii</name>
    <name type="common">Sugarbeet cyst nematode worm</name>
    <name type="synonym">Tylenchus schachtii</name>
    <dbReference type="NCBI Taxonomy" id="97005"/>
    <lineage>
        <taxon>Eukaryota</taxon>
        <taxon>Metazoa</taxon>
        <taxon>Ecdysozoa</taxon>
        <taxon>Nematoda</taxon>
        <taxon>Chromadorea</taxon>
        <taxon>Rhabditida</taxon>
        <taxon>Tylenchina</taxon>
        <taxon>Tylenchomorpha</taxon>
        <taxon>Tylenchoidea</taxon>
        <taxon>Heteroderidae</taxon>
        <taxon>Heteroderinae</taxon>
        <taxon>Heterodera</taxon>
    </lineage>
</organism>
<evidence type="ECO:0000256" key="3">
    <source>
        <dbReference type="ARBA" id="ARBA00023163"/>
    </source>
</evidence>
<dbReference type="SUPFAM" id="SSF48452">
    <property type="entry name" value="TPR-like"/>
    <property type="match status" value="1"/>
</dbReference>
<protein>
    <recommendedName>
        <fullName evidence="8">Mediator complex subunit 22</fullName>
    </recommendedName>
</protein>
<accession>A0ABD2I029</accession>
<keyword evidence="7" id="KW-1185">Reference proteome</keyword>
<gene>
    <name evidence="6" type="ORF">niasHS_017395</name>
</gene>
<evidence type="ECO:0000313" key="7">
    <source>
        <dbReference type="Proteomes" id="UP001620645"/>
    </source>
</evidence>